<feature type="region of interest" description="Disordered" evidence="4">
    <location>
        <begin position="177"/>
        <end position="220"/>
    </location>
</feature>
<evidence type="ECO:0000313" key="6">
    <source>
        <dbReference type="EMBL" id="KAL0273171.1"/>
    </source>
</evidence>
<reference evidence="6" key="1">
    <citation type="journal article" date="2024" name="Gigascience">
        <title>Chromosome-level genome of the poultry shaft louse Menopon gallinae provides insight into the host-switching and adaptive evolution of parasitic lice.</title>
        <authorList>
            <person name="Xu Y."/>
            <person name="Ma L."/>
            <person name="Liu S."/>
            <person name="Liang Y."/>
            <person name="Liu Q."/>
            <person name="He Z."/>
            <person name="Tian L."/>
            <person name="Duan Y."/>
            <person name="Cai W."/>
            <person name="Li H."/>
            <person name="Song F."/>
        </authorList>
    </citation>
    <scope>NUCLEOTIDE SEQUENCE</scope>
    <source>
        <strain evidence="6">Cailab_2023a</strain>
    </source>
</reference>
<dbReference type="InterPro" id="IPR040392">
    <property type="entry name" value="PKHA4-7_PH"/>
</dbReference>
<feature type="compositionally biased region" description="Basic and acidic residues" evidence="4">
    <location>
        <begin position="350"/>
        <end position="368"/>
    </location>
</feature>
<feature type="compositionally biased region" description="Low complexity" evidence="4">
    <location>
        <begin position="182"/>
        <end position="193"/>
    </location>
</feature>
<feature type="compositionally biased region" description="Basic and acidic residues" evidence="4">
    <location>
        <begin position="571"/>
        <end position="600"/>
    </location>
</feature>
<name>A0AAW2HTV5_9NEOP</name>
<dbReference type="PANTHER" id="PTHR12752:SF9">
    <property type="entry name" value="KRAMER, ISOFORM I"/>
    <property type="match status" value="1"/>
</dbReference>
<dbReference type="PANTHER" id="PTHR12752">
    <property type="entry name" value="PHOSPHOINOSITOL 3-PHOSPHATE-BINDING PROTEIN"/>
    <property type="match status" value="1"/>
</dbReference>
<dbReference type="FunFam" id="2.30.29.30:FF:000103">
    <property type="entry name" value="Pleckstrin homology domain-containing family A member 4"/>
    <property type="match status" value="1"/>
</dbReference>
<gene>
    <name evidence="6" type="ORF">PYX00_005909</name>
</gene>
<feature type="domain" description="PH" evidence="5">
    <location>
        <begin position="35"/>
        <end position="134"/>
    </location>
</feature>
<dbReference type="CDD" id="cd13248">
    <property type="entry name" value="PH_PEPP1_2_3"/>
    <property type="match status" value="1"/>
</dbReference>
<accession>A0AAW2HTV5</accession>
<feature type="compositionally biased region" description="Basic and acidic residues" evidence="4">
    <location>
        <begin position="512"/>
        <end position="521"/>
    </location>
</feature>
<keyword evidence="3" id="KW-0597">Phosphoprotein</keyword>
<proteinExistence type="predicted"/>
<organism evidence="6">
    <name type="scientific">Menopon gallinae</name>
    <name type="common">poultry shaft louse</name>
    <dbReference type="NCBI Taxonomy" id="328185"/>
    <lineage>
        <taxon>Eukaryota</taxon>
        <taxon>Metazoa</taxon>
        <taxon>Ecdysozoa</taxon>
        <taxon>Arthropoda</taxon>
        <taxon>Hexapoda</taxon>
        <taxon>Insecta</taxon>
        <taxon>Pterygota</taxon>
        <taxon>Neoptera</taxon>
        <taxon>Paraneoptera</taxon>
        <taxon>Psocodea</taxon>
        <taxon>Troctomorpha</taxon>
        <taxon>Phthiraptera</taxon>
        <taxon>Amblycera</taxon>
        <taxon>Menoponidae</taxon>
        <taxon>Menopon</taxon>
    </lineage>
</organism>
<comment type="caution">
    <text evidence="6">The sequence shown here is derived from an EMBL/GenBank/DDBJ whole genome shotgun (WGS) entry which is preliminary data.</text>
</comment>
<dbReference type="GO" id="GO:0016020">
    <property type="term" value="C:membrane"/>
    <property type="evidence" value="ECO:0007669"/>
    <property type="project" value="UniProtKB-ARBA"/>
</dbReference>
<evidence type="ECO:0000256" key="3">
    <source>
        <dbReference type="ARBA" id="ARBA00022553"/>
    </source>
</evidence>
<comment type="subcellular location">
    <subcellularLocation>
        <location evidence="1">Cytoplasm</location>
    </subcellularLocation>
</comment>
<feature type="region of interest" description="Disordered" evidence="4">
    <location>
        <begin position="1"/>
        <end position="25"/>
    </location>
</feature>
<evidence type="ECO:0000259" key="5">
    <source>
        <dbReference type="PROSITE" id="PS50003"/>
    </source>
</evidence>
<dbReference type="AlphaFoldDB" id="A0AAW2HTV5"/>
<dbReference type="EMBL" id="JARGDH010000003">
    <property type="protein sequence ID" value="KAL0273171.1"/>
    <property type="molecule type" value="Genomic_DNA"/>
</dbReference>
<dbReference type="Gene3D" id="2.30.29.30">
    <property type="entry name" value="Pleckstrin-homology domain (PH domain)/Phosphotyrosine-binding domain (PTB)"/>
    <property type="match status" value="1"/>
</dbReference>
<feature type="region of interest" description="Disordered" evidence="4">
    <location>
        <begin position="571"/>
        <end position="611"/>
    </location>
</feature>
<evidence type="ECO:0000256" key="1">
    <source>
        <dbReference type="ARBA" id="ARBA00004496"/>
    </source>
</evidence>
<feature type="region of interest" description="Disordered" evidence="4">
    <location>
        <begin position="349"/>
        <end position="368"/>
    </location>
</feature>
<dbReference type="InterPro" id="IPR011993">
    <property type="entry name" value="PH-like_dom_sf"/>
</dbReference>
<protein>
    <recommendedName>
        <fullName evidence="5">PH domain-containing protein</fullName>
    </recommendedName>
</protein>
<feature type="region of interest" description="Disordered" evidence="4">
    <location>
        <begin position="373"/>
        <end position="402"/>
    </location>
</feature>
<feature type="region of interest" description="Disordered" evidence="4">
    <location>
        <begin position="261"/>
        <end position="280"/>
    </location>
</feature>
<dbReference type="PROSITE" id="PS50003">
    <property type="entry name" value="PH_DOMAIN"/>
    <property type="match status" value="1"/>
</dbReference>
<feature type="region of interest" description="Disordered" evidence="4">
    <location>
        <begin position="432"/>
        <end position="521"/>
    </location>
</feature>
<sequence>MDNKKPSVLSQSGRRKSGGPTQLRSPVVKRPAMAPVALQGWLHKQGSEGLMLWKKRWFVLSEYCLFYYKGPEEEKLLGSILLPSYKVSPCVAEDKIYRKFAFKAEHANMRTYYFAAESRELMMQWMNALSLATILQEGTKLEKPINTSLNSSGDDAESGFQGYRSRGPVTVQPTKNDANGWLPQNPRNPLQPLYANAPPKPKRLNNEGQYGGSSPEASRNDDVVIYGNRQQMQQDYHYHSGQQHLPHPDIIRTMPTTYPGGMDRRTQEVPVRSPAGRIPGKLEDYSDVYKGDSYTGGMYQRPEGPARVNYVKSVNPPFMNYQHSNQYYQGYHQLPPMSSDVRYQGVDVSNARREKQPPRPHSADFLDFDAKKYQQAPSPEKPDPRASQYPSSRPQRPKSSLDIMHANDGYYWSEESYAEKMRQSAMYLQNTLPQRSQSSRSNTPNFKIADAGRVPLGLGSGQSGRLGAKSPPRPRWSDYDGTQFVRSASARLAKNRGQDDESDEVQAYTGGEDFKDDGRKEESMKRLLEWKQRMLQSPLTRKPSGSSTRGIAQNELSKFYKQQVLKELERQEAKTREEIGKKRLRPDGLRTRSRSTDGRRSAMSSSRYNSYSSDDEVVGNYRCSKPSYTQFGISPMSYSFGKIALHVGETILLSENDRQEEDGGVAMAVIINGDSL</sequence>
<feature type="compositionally biased region" description="Polar residues" evidence="4">
    <location>
        <begin position="432"/>
        <end position="445"/>
    </location>
</feature>
<dbReference type="InterPro" id="IPR001849">
    <property type="entry name" value="PH_domain"/>
</dbReference>
<feature type="compositionally biased region" description="Polar residues" evidence="4">
    <location>
        <begin position="388"/>
        <end position="398"/>
    </location>
</feature>
<dbReference type="Pfam" id="PF00169">
    <property type="entry name" value="PH"/>
    <property type="match status" value="1"/>
</dbReference>
<evidence type="ECO:0000256" key="4">
    <source>
        <dbReference type="SAM" id="MobiDB-lite"/>
    </source>
</evidence>
<evidence type="ECO:0000256" key="2">
    <source>
        <dbReference type="ARBA" id="ARBA00022490"/>
    </source>
</evidence>
<dbReference type="SMART" id="SM00233">
    <property type="entry name" value="PH"/>
    <property type="match status" value="1"/>
</dbReference>
<feature type="compositionally biased region" description="Low complexity" evidence="4">
    <location>
        <begin position="601"/>
        <end position="611"/>
    </location>
</feature>
<keyword evidence="2" id="KW-0963">Cytoplasm</keyword>
<dbReference type="GO" id="GO:0005737">
    <property type="term" value="C:cytoplasm"/>
    <property type="evidence" value="ECO:0007669"/>
    <property type="project" value="UniProtKB-SubCell"/>
</dbReference>
<dbReference type="SUPFAM" id="SSF50729">
    <property type="entry name" value="PH domain-like"/>
    <property type="match status" value="1"/>
</dbReference>